<dbReference type="InterPro" id="IPR029526">
    <property type="entry name" value="PGBD"/>
</dbReference>
<sequence>GTQPSGPFQLDNSATAVVNRLIDPIDNSGRMVTMDNYFTSIPLFNDLYHNHSLTSIGAVKKNKREIPVCFSKPVKEIPVGSSQFAYGRDTNKCTLLSLKSKKNKVVLLLSTLHDRGDVDATSNEPEMIIYYNKTKGGVDVVDRLKSEYSVGRISNRWPMTIFYTLLNIGAINSSIILAWNTQVSRSRRDFLKELAFELCKPHMKNRLYTSLYVNLPTRQFLSTFLKLPLWPTDVEDKETAPGRMKCDFCPRKKNRFTSIQCRNCNKRICGEHTQPMCYECLED</sequence>
<evidence type="ECO:0000259" key="2">
    <source>
        <dbReference type="Pfam" id="PF13843"/>
    </source>
</evidence>
<dbReference type="PANTHER" id="PTHR46599:SF6">
    <property type="entry name" value="DUAL SPECIFICITY PHOSPHATASE 26"/>
    <property type="match status" value="1"/>
</dbReference>
<protein>
    <submittedName>
        <fullName evidence="3">ATP synthase subunit alpha, chloroplastic</fullName>
    </submittedName>
</protein>
<keyword evidence="1" id="KW-1133">Transmembrane helix</keyword>
<evidence type="ECO:0000256" key="1">
    <source>
        <dbReference type="SAM" id="Phobius"/>
    </source>
</evidence>
<organism evidence="3">
    <name type="scientific">Lygus hesperus</name>
    <name type="common">Western plant bug</name>
    <dbReference type="NCBI Taxonomy" id="30085"/>
    <lineage>
        <taxon>Eukaryota</taxon>
        <taxon>Metazoa</taxon>
        <taxon>Ecdysozoa</taxon>
        <taxon>Arthropoda</taxon>
        <taxon>Hexapoda</taxon>
        <taxon>Insecta</taxon>
        <taxon>Pterygota</taxon>
        <taxon>Neoptera</taxon>
        <taxon>Paraneoptera</taxon>
        <taxon>Hemiptera</taxon>
        <taxon>Heteroptera</taxon>
        <taxon>Panheteroptera</taxon>
        <taxon>Cimicomorpha</taxon>
        <taxon>Miridae</taxon>
        <taxon>Mirini</taxon>
        <taxon>Lygus</taxon>
    </lineage>
</organism>
<accession>A0A0A9X082</accession>
<evidence type="ECO:0000313" key="3">
    <source>
        <dbReference type="EMBL" id="JAG12178.1"/>
    </source>
</evidence>
<keyword evidence="1" id="KW-0472">Membrane</keyword>
<keyword evidence="1" id="KW-0812">Transmembrane</keyword>
<dbReference type="AlphaFoldDB" id="A0A0A9X082"/>
<feature type="non-terminal residue" evidence="3">
    <location>
        <position position="1"/>
    </location>
</feature>
<gene>
    <name evidence="3" type="primary">atpA_11</name>
    <name evidence="3" type="ORF">CM83_1852</name>
</gene>
<proteinExistence type="predicted"/>
<dbReference type="EMBL" id="GBHO01031426">
    <property type="protein sequence ID" value="JAG12178.1"/>
    <property type="molecule type" value="Transcribed_RNA"/>
</dbReference>
<feature type="transmembrane region" description="Helical" evidence="1">
    <location>
        <begin position="157"/>
        <end position="179"/>
    </location>
</feature>
<dbReference type="PANTHER" id="PTHR46599">
    <property type="entry name" value="PIGGYBAC TRANSPOSABLE ELEMENT-DERIVED PROTEIN 4"/>
    <property type="match status" value="1"/>
</dbReference>
<feature type="domain" description="PiggyBac transposable element-derived protein" evidence="2">
    <location>
        <begin position="13"/>
        <end position="173"/>
    </location>
</feature>
<dbReference type="Pfam" id="PF13843">
    <property type="entry name" value="DDE_Tnp_1_7"/>
    <property type="match status" value="1"/>
</dbReference>
<reference evidence="3" key="1">
    <citation type="journal article" date="2014" name="PLoS ONE">
        <title>Transcriptome-Based Identification of ABC Transporters in the Western Tarnished Plant Bug Lygus hesperus.</title>
        <authorList>
            <person name="Hull J.J."/>
            <person name="Chaney K."/>
            <person name="Geib S.M."/>
            <person name="Fabrick J.A."/>
            <person name="Brent C.S."/>
            <person name="Walsh D."/>
            <person name="Lavine L.C."/>
        </authorList>
    </citation>
    <scope>NUCLEOTIDE SEQUENCE</scope>
</reference>
<dbReference type="InterPro" id="IPR035896">
    <property type="entry name" value="AN1-like_Znf"/>
</dbReference>
<reference evidence="3" key="2">
    <citation type="submission" date="2014-07" db="EMBL/GenBank/DDBJ databases">
        <authorList>
            <person name="Hull J."/>
        </authorList>
    </citation>
    <scope>NUCLEOTIDE SEQUENCE</scope>
</reference>
<dbReference type="SUPFAM" id="SSF118310">
    <property type="entry name" value="AN1-like Zinc finger"/>
    <property type="match status" value="1"/>
</dbReference>
<name>A0A0A9X082_LYGHE</name>